<dbReference type="AlphaFoldDB" id="A0A4T3F347"/>
<organism evidence="3 4">
    <name type="scientific">Alteraurantiacibacter aquimixticola</name>
    <dbReference type="NCBI Taxonomy" id="2489173"/>
    <lineage>
        <taxon>Bacteria</taxon>
        <taxon>Pseudomonadati</taxon>
        <taxon>Pseudomonadota</taxon>
        <taxon>Alphaproteobacteria</taxon>
        <taxon>Sphingomonadales</taxon>
        <taxon>Erythrobacteraceae</taxon>
        <taxon>Alteraurantiacibacter</taxon>
    </lineage>
</organism>
<evidence type="ECO:0000313" key="4">
    <source>
        <dbReference type="Proteomes" id="UP000309389"/>
    </source>
</evidence>
<dbReference type="SUPFAM" id="SSF54427">
    <property type="entry name" value="NTF2-like"/>
    <property type="match status" value="1"/>
</dbReference>
<dbReference type="InterPro" id="IPR037401">
    <property type="entry name" value="SnoaL-like"/>
</dbReference>
<dbReference type="Pfam" id="PF13577">
    <property type="entry name" value="SnoaL_4"/>
    <property type="match status" value="1"/>
</dbReference>
<proteinExistence type="predicted"/>
<accession>A0A4T3F347</accession>
<protein>
    <submittedName>
        <fullName evidence="3">Nuclear transport factor 2 family protein</fullName>
    </submittedName>
</protein>
<name>A0A4T3F347_9SPHN</name>
<feature type="domain" description="SnoaL-like" evidence="2">
    <location>
        <begin position="32"/>
        <end position="158"/>
    </location>
</feature>
<feature type="region of interest" description="Disordered" evidence="1">
    <location>
        <begin position="1"/>
        <end position="26"/>
    </location>
</feature>
<dbReference type="Proteomes" id="UP000309389">
    <property type="component" value="Unassembled WGS sequence"/>
</dbReference>
<evidence type="ECO:0000313" key="3">
    <source>
        <dbReference type="EMBL" id="TIX49040.1"/>
    </source>
</evidence>
<dbReference type="InterPro" id="IPR032710">
    <property type="entry name" value="NTF2-like_dom_sf"/>
</dbReference>
<dbReference type="Gene3D" id="3.10.450.50">
    <property type="match status" value="1"/>
</dbReference>
<evidence type="ECO:0000259" key="2">
    <source>
        <dbReference type="Pfam" id="PF13577"/>
    </source>
</evidence>
<evidence type="ECO:0000256" key="1">
    <source>
        <dbReference type="SAM" id="MobiDB-lite"/>
    </source>
</evidence>
<keyword evidence="4" id="KW-1185">Reference proteome</keyword>
<reference evidence="3 4" key="1">
    <citation type="submission" date="2019-04" db="EMBL/GenBank/DDBJ databases">
        <title>Altererythrobacter aquimixticola sp. nov., isolated from sediment of junction between the ocean and a freshwater spring.</title>
        <authorList>
            <person name="Yoon J.-H."/>
        </authorList>
    </citation>
    <scope>NUCLEOTIDE SEQUENCE [LARGE SCALE GENOMIC DNA]</scope>
    <source>
        <strain evidence="3 4">SSKS-13</strain>
    </source>
</reference>
<dbReference type="EMBL" id="SSHH01000004">
    <property type="protein sequence ID" value="TIX49040.1"/>
    <property type="molecule type" value="Genomic_DNA"/>
</dbReference>
<dbReference type="CDD" id="cd00531">
    <property type="entry name" value="NTF2_like"/>
    <property type="match status" value="1"/>
</dbReference>
<comment type="caution">
    <text evidence="3">The sequence shown here is derived from an EMBL/GenBank/DDBJ whole genome shotgun (WGS) entry which is preliminary data.</text>
</comment>
<dbReference type="OrthoDB" id="2860904at2"/>
<gene>
    <name evidence="3" type="ORF">E5222_15030</name>
</gene>
<sequence length="184" mass="20344">MPVSRRRWTASASPTRPSPRLMPRNPMTPEQRLLIEQACGKLPLLFAHYADIGDHAALKDLFTADGTYDRPFQPGYPFHGRDAIQSIFRDRPPILVRHIVTNVLVEVVSETKARGTNYVTMLSNHANTEMPQEAGGIFVGGFADEYVLDAGTWRFASRAGHLALHQGGTIPAFPPPTDEARGLK</sequence>